<evidence type="ECO:0000313" key="1">
    <source>
        <dbReference type="EMBL" id="KUM51212.1"/>
    </source>
</evidence>
<name>A0A101M5E9_PICGL</name>
<sequence>MTEEKKIGTCHPLMISYLTYKAAWFELFTTNNYLNNHIWIIIFGKKETSYFLCPSWFDEYWWPRFCIQAEGLPVSVLNNIHGGRVLGSAMSTSRVSRAIFLNIDSWLLIWEYDMRMKNLTAQLCRTFKTKWYYPPRYIEPLTGHEDNFEVDWTPKDIKAIDEPPKDQPVPDLACYRFNPERHYPEFLE</sequence>
<accession>A0A101M5E9</accession>
<geneLocation type="mitochondrion" evidence="1"/>
<keyword evidence="1" id="KW-0496">Mitochondrion</keyword>
<gene>
    <name evidence="1" type="ORF">ABT39_MTgene1058</name>
</gene>
<dbReference type="EMBL" id="LKAM01000001">
    <property type="protein sequence ID" value="KUM51212.1"/>
    <property type="molecule type" value="Genomic_DNA"/>
</dbReference>
<protein>
    <submittedName>
        <fullName evidence="1">Uncharacterized protein</fullName>
    </submittedName>
</protein>
<comment type="caution">
    <text evidence="1">The sequence shown here is derived from an EMBL/GenBank/DDBJ whole genome shotgun (WGS) entry which is preliminary data.</text>
</comment>
<organism evidence="1">
    <name type="scientific">Picea glauca</name>
    <name type="common">White spruce</name>
    <name type="synonym">Pinus glauca</name>
    <dbReference type="NCBI Taxonomy" id="3330"/>
    <lineage>
        <taxon>Eukaryota</taxon>
        <taxon>Viridiplantae</taxon>
        <taxon>Streptophyta</taxon>
        <taxon>Embryophyta</taxon>
        <taxon>Tracheophyta</taxon>
        <taxon>Spermatophyta</taxon>
        <taxon>Pinopsida</taxon>
        <taxon>Pinidae</taxon>
        <taxon>Conifers I</taxon>
        <taxon>Pinales</taxon>
        <taxon>Pinaceae</taxon>
        <taxon>Picea</taxon>
    </lineage>
</organism>
<dbReference type="AlphaFoldDB" id="A0A101M5E9"/>
<proteinExistence type="predicted"/>
<reference evidence="1" key="1">
    <citation type="journal article" date="2015" name="Genome Biol. Evol.">
        <title>Organellar Genomes of White Spruce (Picea glauca): Assembly and Annotation.</title>
        <authorList>
            <person name="Jackman S.D."/>
            <person name="Warren R.L."/>
            <person name="Gibb E.A."/>
            <person name="Vandervalk B.P."/>
            <person name="Mohamadi H."/>
            <person name="Chu J."/>
            <person name="Raymond A."/>
            <person name="Pleasance S."/>
            <person name="Coope R."/>
            <person name="Wildung M.R."/>
            <person name="Ritland C.E."/>
            <person name="Bousquet J."/>
            <person name="Jones S.J."/>
            <person name="Bohlmann J."/>
            <person name="Birol I."/>
        </authorList>
    </citation>
    <scope>NUCLEOTIDE SEQUENCE [LARGE SCALE GENOMIC DNA]</scope>
    <source>
        <tissue evidence="1">Flushing bud</tissue>
    </source>
</reference>